<accession>A0A8S5PJW5</accession>
<keyword evidence="1" id="KW-1133">Transmembrane helix</keyword>
<evidence type="ECO:0000313" key="2">
    <source>
        <dbReference type="EMBL" id="DAE06713.1"/>
    </source>
</evidence>
<keyword evidence="1" id="KW-0472">Membrane</keyword>
<protein>
    <recommendedName>
        <fullName evidence="3">Gp27</fullName>
    </recommendedName>
</protein>
<evidence type="ECO:0000256" key="1">
    <source>
        <dbReference type="SAM" id="Phobius"/>
    </source>
</evidence>
<keyword evidence="1" id="KW-0812">Transmembrane</keyword>
<dbReference type="EMBL" id="BK015441">
    <property type="protein sequence ID" value="DAE06713.1"/>
    <property type="molecule type" value="Genomic_DNA"/>
</dbReference>
<feature type="transmembrane region" description="Helical" evidence="1">
    <location>
        <begin position="12"/>
        <end position="32"/>
    </location>
</feature>
<evidence type="ECO:0008006" key="3">
    <source>
        <dbReference type="Google" id="ProtNLM"/>
    </source>
</evidence>
<organism evidence="2">
    <name type="scientific">Siphoviridae sp. ctGN02</name>
    <dbReference type="NCBI Taxonomy" id="2825411"/>
    <lineage>
        <taxon>Viruses</taxon>
        <taxon>Duplodnaviria</taxon>
        <taxon>Heunggongvirae</taxon>
        <taxon>Uroviricota</taxon>
        <taxon>Caudoviricetes</taxon>
    </lineage>
</organism>
<proteinExistence type="predicted"/>
<reference evidence="2" key="1">
    <citation type="journal article" date="2021" name="Proc. Natl. Acad. Sci. U.S.A.">
        <title>A Catalog of Tens of Thousands of Viruses from Human Metagenomes Reveals Hidden Associations with Chronic Diseases.</title>
        <authorList>
            <person name="Tisza M.J."/>
            <person name="Buck C.B."/>
        </authorList>
    </citation>
    <scope>NUCLEOTIDE SEQUENCE</scope>
    <source>
        <strain evidence="2">CtGN02</strain>
    </source>
</reference>
<dbReference type="Pfam" id="PF07116">
    <property type="entry name" value="DUF1372"/>
    <property type="match status" value="1"/>
</dbReference>
<name>A0A8S5PJW5_9CAUD</name>
<sequence>MVERTRKRGRRLKRFIAIWILLSAGLNIWQSIHIKKLEEKRPMVVYKADNAGAEIFGKVVEKGRHGKLYTVTIRDYGVFVVTKDVYEKVKVGDEVML</sequence>
<dbReference type="InterPro" id="IPR010779">
    <property type="entry name" value="DUF1372"/>
</dbReference>